<dbReference type="Gene3D" id="1.10.1040.10">
    <property type="entry name" value="N-(1-d-carboxylethyl)-l-norvaline Dehydrogenase, domain 2"/>
    <property type="match status" value="1"/>
</dbReference>
<dbReference type="PANTHER" id="PTHR43580">
    <property type="entry name" value="OXIDOREDUCTASE GLYR1-RELATED"/>
    <property type="match status" value="1"/>
</dbReference>
<dbReference type="Gene3D" id="3.40.50.720">
    <property type="entry name" value="NAD(P)-binding Rossmann-like Domain"/>
    <property type="match status" value="1"/>
</dbReference>
<name>A0A5Q0MCC2_VARPD</name>
<dbReference type="RefSeq" id="WP_153285016.1">
    <property type="nucleotide sequence ID" value="NZ_CP045644.1"/>
</dbReference>
<dbReference type="AlphaFoldDB" id="A0A5Q0MCC2"/>
<dbReference type="InterPro" id="IPR006115">
    <property type="entry name" value="6PGDH_NADP-bd"/>
</dbReference>
<dbReference type="GO" id="GO:0016491">
    <property type="term" value="F:oxidoreductase activity"/>
    <property type="evidence" value="ECO:0007669"/>
    <property type="project" value="UniProtKB-KW"/>
</dbReference>
<dbReference type="PANTHER" id="PTHR43580:SF2">
    <property type="entry name" value="CYTOKINE-LIKE NUCLEAR FACTOR N-PAC"/>
    <property type="match status" value="1"/>
</dbReference>
<gene>
    <name evidence="4" type="ORF">GFK26_29085</name>
</gene>
<evidence type="ECO:0000256" key="1">
    <source>
        <dbReference type="ARBA" id="ARBA00023002"/>
    </source>
</evidence>
<proteinExistence type="predicted"/>
<dbReference type="Proteomes" id="UP000326780">
    <property type="component" value="Chromosome"/>
</dbReference>
<dbReference type="PIRSF" id="PIRSF000103">
    <property type="entry name" value="HIBADH"/>
    <property type="match status" value="1"/>
</dbReference>
<dbReference type="SUPFAM" id="SSF51735">
    <property type="entry name" value="NAD(P)-binding Rossmann-fold domains"/>
    <property type="match status" value="1"/>
</dbReference>
<dbReference type="InterPro" id="IPR015815">
    <property type="entry name" value="HIBADH-related"/>
</dbReference>
<evidence type="ECO:0000313" key="4">
    <source>
        <dbReference type="EMBL" id="QFZ86537.1"/>
    </source>
</evidence>
<dbReference type="InterPro" id="IPR036291">
    <property type="entry name" value="NAD(P)-bd_dom_sf"/>
</dbReference>
<reference evidence="4 5" key="1">
    <citation type="submission" date="2019-10" db="EMBL/GenBank/DDBJ databases">
        <title>Complete genome sequence of Variovorax paradoxus 5C-2.</title>
        <authorList>
            <person name="Gogoleva N.E."/>
            <person name="Balkin A.S."/>
        </authorList>
    </citation>
    <scope>NUCLEOTIDE SEQUENCE [LARGE SCALE GENOMIC DNA]</scope>
    <source>
        <strain evidence="4 5">5C-2</strain>
    </source>
</reference>
<feature type="domain" description="NADPH-dependent reductive aminase-like C-terminal" evidence="3">
    <location>
        <begin position="162"/>
        <end position="285"/>
    </location>
</feature>
<dbReference type="InterPro" id="IPR048666">
    <property type="entry name" value="RedAm-like_C"/>
</dbReference>
<keyword evidence="1" id="KW-0560">Oxidoreductase</keyword>
<evidence type="ECO:0000259" key="2">
    <source>
        <dbReference type="Pfam" id="PF03446"/>
    </source>
</evidence>
<dbReference type="InterPro" id="IPR013328">
    <property type="entry name" value="6PGD_dom2"/>
</dbReference>
<evidence type="ECO:0000259" key="3">
    <source>
        <dbReference type="Pfam" id="PF21761"/>
    </source>
</evidence>
<dbReference type="Pfam" id="PF21761">
    <property type="entry name" value="RedAm-like_C"/>
    <property type="match status" value="1"/>
</dbReference>
<organism evidence="4 5">
    <name type="scientific">Variovorax paradoxus</name>
    <dbReference type="NCBI Taxonomy" id="34073"/>
    <lineage>
        <taxon>Bacteria</taxon>
        <taxon>Pseudomonadati</taxon>
        <taxon>Pseudomonadota</taxon>
        <taxon>Betaproteobacteria</taxon>
        <taxon>Burkholderiales</taxon>
        <taxon>Comamonadaceae</taxon>
        <taxon>Variovorax</taxon>
    </lineage>
</organism>
<dbReference type="EMBL" id="CP045644">
    <property type="protein sequence ID" value="QFZ86537.1"/>
    <property type="molecule type" value="Genomic_DNA"/>
</dbReference>
<feature type="domain" description="6-phosphogluconate dehydrogenase NADP-binding" evidence="2">
    <location>
        <begin position="4"/>
        <end position="158"/>
    </location>
</feature>
<sequence>MTDVSLIGLGPMGVALARALQSSKFTLTVWNRTAERARPLLNQGTVLAPTALAAVQASPVVLVCVADYPASRAILTAPGVHDALRGKVLVQLSTGTPQDARDDWAALSGVAYLDGALLATPGQIGRPDTPLFISGEARALAACRPLLEAIAGNIQHMGEPIGNAAAWDLATLSCMFGAMSGFFHGVRICEAEGLPVDGFSQMIGAISPVLGEMIQAEGEAIHAGQYGEPESSMATCAGSGRLFVKQAREAQLDAAFPDFLMGMFDRALRAGLGNERLAAMAKVLRHQPPQPA</sequence>
<dbReference type="GO" id="GO:0050661">
    <property type="term" value="F:NADP binding"/>
    <property type="evidence" value="ECO:0007669"/>
    <property type="project" value="InterPro"/>
</dbReference>
<accession>A0A5Q0MCC2</accession>
<protein>
    <submittedName>
        <fullName evidence="4">NAD(P)-dependent oxidoreductase</fullName>
    </submittedName>
</protein>
<dbReference type="InterPro" id="IPR051265">
    <property type="entry name" value="HIBADH-related_NP60_sf"/>
</dbReference>
<evidence type="ECO:0000313" key="5">
    <source>
        <dbReference type="Proteomes" id="UP000326780"/>
    </source>
</evidence>
<dbReference type="Pfam" id="PF03446">
    <property type="entry name" value="NAD_binding_2"/>
    <property type="match status" value="1"/>
</dbReference>